<dbReference type="RefSeq" id="WP_139623860.1">
    <property type="nucleotide sequence ID" value="NZ_VDMP01000026.1"/>
</dbReference>
<keyword evidence="1" id="KW-0436">Ligase</keyword>
<keyword evidence="2" id="KW-1185">Reference proteome</keyword>
<dbReference type="Gene3D" id="3.90.1140.10">
    <property type="entry name" value="Cyclic phosphodiesterase"/>
    <property type="match status" value="1"/>
</dbReference>
<reference evidence="1 2" key="1">
    <citation type="journal article" date="2016" name="Int. J. Syst. Evol. Microbiol.">
        <title>Nocardioides albidus sp. nov., an actinobacterium isolated from garden soil.</title>
        <authorList>
            <person name="Singh H."/>
            <person name="Du J."/>
            <person name="Trinh H."/>
            <person name="Won K."/>
            <person name="Yang J.E."/>
            <person name="Yin C."/>
            <person name="Kook M."/>
            <person name="Yi T.H."/>
        </authorList>
    </citation>
    <scope>NUCLEOTIDE SEQUENCE [LARGE SCALE GENOMIC DNA]</scope>
    <source>
        <strain evidence="1 2">CCTCC AB 2015297</strain>
    </source>
</reference>
<dbReference type="GO" id="GO:0016874">
    <property type="term" value="F:ligase activity"/>
    <property type="evidence" value="ECO:0007669"/>
    <property type="project" value="UniProtKB-KW"/>
</dbReference>
<dbReference type="AlphaFoldDB" id="A0A5C4VPQ4"/>
<sequence length="201" mass="21001">MMLRAAFVPPEEAVEQLRALGGRLAQLPGISAVGPGRVDVPIAGLGNVVEADASRFAGVLAECLSDIPPVAVRAAGVELAGEEVTVRLDGDVATLAAVARAVGTAAERVNVYIDRRGFRPAVVVGSVASTRPGSPLDRMLSGPGVLCGLAMEPWPVAEVALIRTRWFGGEARAETAYRIPFRAESFVGRDFRTAKASTPLE</sequence>
<evidence type="ECO:0000313" key="2">
    <source>
        <dbReference type="Proteomes" id="UP000313231"/>
    </source>
</evidence>
<protein>
    <submittedName>
        <fullName evidence="1">2'-5' RNA ligase family protein</fullName>
    </submittedName>
</protein>
<name>A0A5C4VPQ4_9ACTN</name>
<dbReference type="SUPFAM" id="SSF55144">
    <property type="entry name" value="LigT-like"/>
    <property type="match status" value="1"/>
</dbReference>
<accession>A0A5C4VPQ4</accession>
<dbReference type="InterPro" id="IPR009097">
    <property type="entry name" value="Cyclic_Pdiesterase"/>
</dbReference>
<proteinExistence type="predicted"/>
<gene>
    <name evidence="1" type="ORF">FHP29_15865</name>
</gene>
<organism evidence="1 2">
    <name type="scientific">Nocardioides albidus</name>
    <dbReference type="NCBI Taxonomy" id="1517589"/>
    <lineage>
        <taxon>Bacteria</taxon>
        <taxon>Bacillati</taxon>
        <taxon>Actinomycetota</taxon>
        <taxon>Actinomycetes</taxon>
        <taxon>Propionibacteriales</taxon>
        <taxon>Nocardioidaceae</taxon>
        <taxon>Nocardioides</taxon>
    </lineage>
</organism>
<comment type="caution">
    <text evidence="1">The sequence shown here is derived from an EMBL/GenBank/DDBJ whole genome shotgun (WGS) entry which is preliminary data.</text>
</comment>
<dbReference type="Proteomes" id="UP000313231">
    <property type="component" value="Unassembled WGS sequence"/>
</dbReference>
<dbReference type="EMBL" id="VDMP01000026">
    <property type="protein sequence ID" value="TNM37319.1"/>
    <property type="molecule type" value="Genomic_DNA"/>
</dbReference>
<evidence type="ECO:0000313" key="1">
    <source>
        <dbReference type="EMBL" id="TNM37319.1"/>
    </source>
</evidence>
<dbReference type="OrthoDB" id="3784952at2"/>